<evidence type="ECO:0000256" key="1">
    <source>
        <dbReference type="PROSITE-ProRule" id="PRU00235"/>
    </source>
</evidence>
<dbReference type="Pfam" id="PF13540">
    <property type="entry name" value="RCC1_2"/>
    <property type="match status" value="1"/>
</dbReference>
<evidence type="ECO:0000313" key="3">
    <source>
        <dbReference type="EMBL" id="KAF0977591.1"/>
    </source>
</evidence>
<organism evidence="3 4">
    <name type="scientific">Naegleria fowleri</name>
    <name type="common">Brain eating amoeba</name>
    <dbReference type="NCBI Taxonomy" id="5763"/>
    <lineage>
        <taxon>Eukaryota</taxon>
        <taxon>Discoba</taxon>
        <taxon>Heterolobosea</taxon>
        <taxon>Tetramitia</taxon>
        <taxon>Eutetramitia</taxon>
        <taxon>Vahlkampfiidae</taxon>
        <taxon>Naegleria</taxon>
    </lineage>
</organism>
<dbReference type="VEuPathDB" id="AmoebaDB:NfTy_070340"/>
<dbReference type="AlphaFoldDB" id="A0A6A5BTA5"/>
<sequence length="429" mass="48080">MFFSNLHSQHSFSSSRSIAFCCGYNTNSFLGVHDRDDQNHQHNTNTSSSSSSDLLSLVHLEALEKEMRDQGSGSIIQVATQFSTSYFLTSNHHVYCGDQKKRLDWPDLLSPDQIIDIKTGQNGALFLTLSGKVYKLEDHPDLAVPFLEQIPRARMIGASGMCYWMLDEEMVLHGVGDLNSDAIESPLNLKSFLEVDEDVAELVTGGNSICLITTKRNLYVMGEKESFGISDSISDRFNTLSRLHRFDGIVNKVSCGWYFTIVLTTDEKLFGAGRNSYGQLNPPNPQHQRQKSSSPLTIDITPWVDMTPHLPPGEYIENICCGSDHIVIGTNKGKVYTKGMTTYGQIGRPRNHDVFDLPNYSNPNYEELVKNAVGENYMARFATNNFNTLSTYVIFVPSLSKQITYFKDKLKIACSENKLSDLIVVTFDV</sequence>
<reference evidence="3 4" key="1">
    <citation type="journal article" date="2019" name="Sci. Rep.">
        <title>Nanopore sequencing improves the draft genome of the human pathogenic amoeba Naegleria fowleri.</title>
        <authorList>
            <person name="Liechti N."/>
            <person name="Schurch N."/>
            <person name="Bruggmann R."/>
            <person name="Wittwer M."/>
        </authorList>
    </citation>
    <scope>NUCLEOTIDE SEQUENCE [LARGE SCALE GENOMIC DNA]</scope>
    <source>
        <strain evidence="3 4">ATCC 30894</strain>
    </source>
</reference>
<accession>A0A6A5BTA5</accession>
<dbReference type="GeneID" id="68110801"/>
<name>A0A6A5BTA5_NAEFO</name>
<dbReference type="OrthoDB" id="10256179at2759"/>
<dbReference type="InterPro" id="IPR009091">
    <property type="entry name" value="RCC1/BLIP-II"/>
</dbReference>
<proteinExistence type="predicted"/>
<dbReference type="OMA" id="CGWYFTI"/>
<dbReference type="Gene3D" id="2.130.10.30">
    <property type="entry name" value="Regulator of chromosome condensation 1/beta-lactamase-inhibitor protein II"/>
    <property type="match status" value="2"/>
</dbReference>
<dbReference type="PANTHER" id="PTHR45982:SF1">
    <property type="entry name" value="REGULATOR OF CHROMOSOME CONDENSATION"/>
    <property type="match status" value="1"/>
</dbReference>
<dbReference type="InterPro" id="IPR000408">
    <property type="entry name" value="Reg_chr_condens"/>
</dbReference>
<dbReference type="RefSeq" id="XP_044562304.1">
    <property type="nucleotide sequence ID" value="XM_044706903.1"/>
</dbReference>
<evidence type="ECO:0000256" key="2">
    <source>
        <dbReference type="SAM" id="MobiDB-lite"/>
    </source>
</evidence>
<dbReference type="SUPFAM" id="SSF50985">
    <property type="entry name" value="RCC1/BLIP-II"/>
    <property type="match status" value="1"/>
</dbReference>
<dbReference type="VEuPathDB" id="AmoebaDB:FDP41_003583"/>
<dbReference type="Proteomes" id="UP000444721">
    <property type="component" value="Unassembled WGS sequence"/>
</dbReference>
<gene>
    <name evidence="3" type="ORF">FDP41_003583</name>
</gene>
<dbReference type="PROSITE" id="PS50012">
    <property type="entry name" value="RCC1_3"/>
    <property type="match status" value="1"/>
</dbReference>
<protein>
    <submittedName>
        <fullName evidence="3">Uncharacterized protein</fullName>
    </submittedName>
</protein>
<dbReference type="PANTHER" id="PTHR45982">
    <property type="entry name" value="REGULATOR OF CHROMOSOME CONDENSATION"/>
    <property type="match status" value="1"/>
</dbReference>
<feature type="region of interest" description="Disordered" evidence="2">
    <location>
        <begin position="274"/>
        <end position="294"/>
    </location>
</feature>
<evidence type="ECO:0000313" key="4">
    <source>
        <dbReference type="Proteomes" id="UP000444721"/>
    </source>
</evidence>
<feature type="repeat" description="RCC1" evidence="1">
    <location>
        <begin position="333"/>
        <end position="384"/>
    </location>
</feature>
<dbReference type="InterPro" id="IPR051553">
    <property type="entry name" value="Ran_GTPase-activating"/>
</dbReference>
<dbReference type="VEuPathDB" id="AmoebaDB:NF0117780"/>
<keyword evidence="4" id="KW-1185">Reference proteome</keyword>
<dbReference type="EMBL" id="VFQX01000034">
    <property type="protein sequence ID" value="KAF0977591.1"/>
    <property type="molecule type" value="Genomic_DNA"/>
</dbReference>
<comment type="caution">
    <text evidence="3">The sequence shown here is derived from an EMBL/GenBank/DDBJ whole genome shotgun (WGS) entry which is preliminary data.</text>
</comment>